<accession>A0A927FDG1</accession>
<proteinExistence type="predicted"/>
<dbReference type="AlphaFoldDB" id="A0A927FDG1"/>
<keyword evidence="3" id="KW-1185">Reference proteome</keyword>
<keyword evidence="1" id="KW-0812">Transmembrane</keyword>
<dbReference type="EMBL" id="JACYFG010000061">
    <property type="protein sequence ID" value="MBD5782389.1"/>
    <property type="molecule type" value="Genomic_DNA"/>
</dbReference>
<protein>
    <submittedName>
        <fullName evidence="2">DUF2752 domain-containing protein</fullName>
    </submittedName>
</protein>
<dbReference type="RefSeq" id="WP_191619473.1">
    <property type="nucleotide sequence ID" value="NZ_JACYFG010000061.1"/>
</dbReference>
<keyword evidence="1" id="KW-1133">Transmembrane helix</keyword>
<gene>
    <name evidence="2" type="ORF">IEN85_23015</name>
</gene>
<dbReference type="Pfam" id="PF10825">
    <property type="entry name" value="DUF2752"/>
    <property type="match status" value="1"/>
</dbReference>
<feature type="transmembrane region" description="Helical" evidence="1">
    <location>
        <begin position="79"/>
        <end position="99"/>
    </location>
</feature>
<name>A0A927FDG1_9BACT</name>
<dbReference type="Proteomes" id="UP000622317">
    <property type="component" value="Unassembled WGS sequence"/>
</dbReference>
<evidence type="ECO:0000313" key="2">
    <source>
        <dbReference type="EMBL" id="MBD5782389.1"/>
    </source>
</evidence>
<reference evidence="2" key="1">
    <citation type="submission" date="2020-09" db="EMBL/GenBank/DDBJ databases">
        <title>Pelagicoccus enzymogenes sp. nov. with an EPS production, isolated from marine sediment.</title>
        <authorList>
            <person name="Feng X."/>
        </authorList>
    </citation>
    <scope>NUCLEOTIDE SEQUENCE</scope>
    <source>
        <strain evidence="2">NFK12</strain>
    </source>
</reference>
<keyword evidence="1" id="KW-0472">Membrane</keyword>
<organism evidence="2 3">
    <name type="scientific">Pelagicoccus enzymogenes</name>
    <dbReference type="NCBI Taxonomy" id="2773457"/>
    <lineage>
        <taxon>Bacteria</taxon>
        <taxon>Pseudomonadati</taxon>
        <taxon>Verrucomicrobiota</taxon>
        <taxon>Opitutia</taxon>
        <taxon>Puniceicoccales</taxon>
        <taxon>Pelagicoccaceae</taxon>
        <taxon>Pelagicoccus</taxon>
    </lineage>
</organism>
<evidence type="ECO:0000256" key="1">
    <source>
        <dbReference type="SAM" id="Phobius"/>
    </source>
</evidence>
<evidence type="ECO:0000313" key="3">
    <source>
        <dbReference type="Proteomes" id="UP000622317"/>
    </source>
</evidence>
<comment type="caution">
    <text evidence="2">The sequence shown here is derived from an EMBL/GenBank/DDBJ whole genome shotgun (WGS) entry which is preliminary data.</text>
</comment>
<dbReference type="InterPro" id="IPR021215">
    <property type="entry name" value="DUF2752"/>
</dbReference>
<sequence length="130" mass="15052">MTDASKRPLGKKRLGLGIAWLLPFPLAWAYYYRYEDWHTTTCVYKTFTGYDCAFCGLTRAFANATHGHFQTAFELNVTWPFYFILFLLVGFAYLSAAFGKSDALLSFFQSLWKNHYWKILAAIVLTTFLL</sequence>